<accession>A0ABM6LE21</accession>
<feature type="transmembrane region" description="Helical" evidence="1">
    <location>
        <begin position="249"/>
        <end position="270"/>
    </location>
</feature>
<keyword evidence="1" id="KW-0812">Transmembrane</keyword>
<keyword evidence="3" id="KW-1185">Reference proteome</keyword>
<protein>
    <submittedName>
        <fullName evidence="2">Maltodextrin utilization protein YvdJ</fullName>
    </submittedName>
</protein>
<evidence type="ECO:0000313" key="3">
    <source>
        <dbReference type="Proteomes" id="UP000196877"/>
    </source>
</evidence>
<evidence type="ECO:0000256" key="1">
    <source>
        <dbReference type="SAM" id="Phobius"/>
    </source>
</evidence>
<keyword evidence="1" id="KW-0472">Membrane</keyword>
<feature type="transmembrane region" description="Helical" evidence="1">
    <location>
        <begin position="35"/>
        <end position="55"/>
    </location>
</feature>
<sequence length="291" mass="32183">MKALQNDRFMARFLKAAVSPAGVCRYRKTFSWFEIFFLFVFLTSCLMVPFTISFLKMDRFHIGSLMPSAIQAGNERFAGQLKDYQLTNGKLTGGKSFYRIEKGRTLLAVDMKREYNISGENGRLKVNGYENAVIFQPDYLIISDQNGTGFSVRYGKKDGKLDISDMEAFIGRLWFAQYKPMIMMLACSAIFIIQLVLTAVIAGGIWITKASNMSGIASFKEAAAAAVSGSAVPVFAAATAGLIHFDFTAVLLIHSCGVILMISFTFRHLYKTRHHNGKLQSGGNHGKSAAI</sequence>
<proteinExistence type="predicted"/>
<gene>
    <name evidence="2" type="ORF">S101395_00859</name>
</gene>
<feature type="transmembrane region" description="Helical" evidence="1">
    <location>
        <begin position="182"/>
        <end position="207"/>
    </location>
</feature>
<organism evidence="2 3">
    <name type="scientific">Bacillus sonorensis</name>
    <dbReference type="NCBI Taxonomy" id="119858"/>
    <lineage>
        <taxon>Bacteria</taxon>
        <taxon>Bacillati</taxon>
        <taxon>Bacillota</taxon>
        <taxon>Bacilli</taxon>
        <taxon>Bacillales</taxon>
        <taxon>Bacillaceae</taxon>
        <taxon>Bacillus</taxon>
    </lineage>
</organism>
<name>A0ABM6LE21_9BACI</name>
<reference evidence="2 3" key="1">
    <citation type="submission" date="2017-06" db="EMBL/GenBank/DDBJ databases">
        <title>Genome sequence of Bacillus sonorensis strain SRCM101395.</title>
        <authorList>
            <person name="Cho S.H."/>
        </authorList>
    </citation>
    <scope>NUCLEOTIDE SEQUENCE [LARGE SCALE GENOMIC DNA]</scope>
    <source>
        <strain evidence="2 3">SRCM101395</strain>
    </source>
</reference>
<keyword evidence="1" id="KW-1133">Transmembrane helix</keyword>
<evidence type="ECO:0000313" key="2">
    <source>
        <dbReference type="EMBL" id="ASB87413.1"/>
    </source>
</evidence>
<dbReference type="RefSeq" id="WP_006637298.1">
    <property type="nucleotide sequence ID" value="NZ_BORD01000007.1"/>
</dbReference>
<dbReference type="Pfam" id="PF06691">
    <property type="entry name" value="DUF1189"/>
    <property type="match status" value="1"/>
</dbReference>
<dbReference type="EMBL" id="CP021920">
    <property type="protein sequence ID" value="ASB87413.1"/>
    <property type="molecule type" value="Genomic_DNA"/>
</dbReference>
<dbReference type="Proteomes" id="UP000196877">
    <property type="component" value="Chromosome"/>
</dbReference>
<dbReference type="GeneID" id="92851802"/>
<feature type="transmembrane region" description="Helical" evidence="1">
    <location>
        <begin position="219"/>
        <end position="243"/>
    </location>
</feature>
<dbReference type="InterPro" id="IPR009574">
    <property type="entry name" value="DUF1189"/>
</dbReference>